<name>A0A385U0A9_PAELA</name>
<proteinExistence type="predicted"/>
<dbReference type="Pfam" id="PF00144">
    <property type="entry name" value="Beta-lactamase"/>
    <property type="match status" value="1"/>
</dbReference>
<evidence type="ECO:0000259" key="3">
    <source>
        <dbReference type="Pfam" id="PF00144"/>
    </source>
</evidence>
<dbReference type="AlphaFoldDB" id="A0A385U0A9"/>
<dbReference type="InterPro" id="IPR050491">
    <property type="entry name" value="AmpC-like"/>
</dbReference>
<organism evidence="4 5">
    <name type="scientific">Paenibacillus lautus</name>
    <name type="common">Bacillus lautus</name>
    <dbReference type="NCBI Taxonomy" id="1401"/>
    <lineage>
        <taxon>Bacteria</taxon>
        <taxon>Bacillati</taxon>
        <taxon>Bacillota</taxon>
        <taxon>Bacilli</taxon>
        <taxon>Bacillales</taxon>
        <taxon>Paenibacillaceae</taxon>
        <taxon>Paenibacillus</taxon>
    </lineage>
</organism>
<gene>
    <name evidence="4" type="ORF">D5F53_28555</name>
</gene>
<dbReference type="InterPro" id="IPR012338">
    <property type="entry name" value="Beta-lactam/transpept-like"/>
</dbReference>
<dbReference type="InterPro" id="IPR023650">
    <property type="entry name" value="Beta-lactam_class-A_AS"/>
</dbReference>
<dbReference type="PROSITE" id="PS00146">
    <property type="entry name" value="BETA_LACTAMASE_A"/>
    <property type="match status" value="1"/>
</dbReference>
<evidence type="ECO:0000313" key="4">
    <source>
        <dbReference type="EMBL" id="AYB47015.1"/>
    </source>
</evidence>
<reference evidence="4 5" key="1">
    <citation type="submission" date="2018-09" db="EMBL/GenBank/DDBJ databases">
        <title>Genome Sequence of Paenibacillus lautus Strain E7593-69, Azo Dye-Degrading Bacteria, Isolated from Commercial Tattoo Inks.</title>
        <authorList>
            <person name="Nho S.W."/>
            <person name="Kim S.-J."/>
            <person name="Kweon O."/>
            <person name="Cerniglia C.E."/>
        </authorList>
    </citation>
    <scope>NUCLEOTIDE SEQUENCE [LARGE SCALE GENOMIC DNA]</scope>
    <source>
        <strain evidence="4 5">E7593-69</strain>
    </source>
</reference>
<sequence>MLHSIIHSYLNQNQESFHGAVLVSHRGEVLYQEAFGLANREWCIPNAIDTRFRIGSVTKSITALGILKLVEAGQIQLDDRLAEYIPEFKEAGGITLTHLLNHTSGIGNITMQPDFTIQSLQRRSVDELVAWIRSLPMESELPASFSYSNSGYVLLGKIIENVTGLTYAEFLEREIFGPAGMKDSVLESSSILFNRASGYEMTAGGELRNASYIDMSNAYSAGGIVSTAPDLHLLNSALDEGRLLSGDTLAKLFAWDGQQPYRYGWNRARTGANRPMAFHHGGINGYTASYLKLLDQGTAVFVLSNVSTMLTSTLAGVIINALEHEMC</sequence>
<keyword evidence="4" id="KW-0378">Hydrolase</keyword>
<protein>
    <submittedName>
        <fullName evidence="4">Class A beta-lactamase-related serine hydrolase</fullName>
    </submittedName>
</protein>
<dbReference type="Proteomes" id="UP000266552">
    <property type="component" value="Chromosome"/>
</dbReference>
<dbReference type="PANTHER" id="PTHR46825:SF11">
    <property type="entry name" value="PENICILLIN-BINDING PROTEIN 4"/>
    <property type="match status" value="1"/>
</dbReference>
<dbReference type="GO" id="GO:0016787">
    <property type="term" value="F:hydrolase activity"/>
    <property type="evidence" value="ECO:0007669"/>
    <property type="project" value="UniProtKB-KW"/>
</dbReference>
<dbReference type="GO" id="GO:0016020">
    <property type="term" value="C:membrane"/>
    <property type="evidence" value="ECO:0007669"/>
    <property type="project" value="UniProtKB-SubCell"/>
</dbReference>
<dbReference type="Gene3D" id="3.40.710.10">
    <property type="entry name" value="DD-peptidase/beta-lactamase superfamily"/>
    <property type="match status" value="1"/>
</dbReference>
<keyword evidence="5" id="KW-1185">Reference proteome</keyword>
<dbReference type="RefSeq" id="WP_119850534.1">
    <property type="nucleotide sequence ID" value="NZ_CP032412.1"/>
</dbReference>
<dbReference type="InterPro" id="IPR001466">
    <property type="entry name" value="Beta-lactam-related"/>
</dbReference>
<evidence type="ECO:0000256" key="2">
    <source>
        <dbReference type="ARBA" id="ARBA00023136"/>
    </source>
</evidence>
<keyword evidence="2" id="KW-0472">Membrane</keyword>
<accession>A0A385U0A9</accession>
<dbReference type="SUPFAM" id="SSF56601">
    <property type="entry name" value="beta-lactamase/transpeptidase-like"/>
    <property type="match status" value="1"/>
</dbReference>
<comment type="subcellular location">
    <subcellularLocation>
        <location evidence="1">Membrane</location>
    </subcellularLocation>
</comment>
<dbReference type="KEGG" id="plw:D5F53_28555"/>
<evidence type="ECO:0000256" key="1">
    <source>
        <dbReference type="ARBA" id="ARBA00004370"/>
    </source>
</evidence>
<evidence type="ECO:0000313" key="5">
    <source>
        <dbReference type="Proteomes" id="UP000266552"/>
    </source>
</evidence>
<feature type="domain" description="Beta-lactamase-related" evidence="3">
    <location>
        <begin position="19"/>
        <end position="308"/>
    </location>
</feature>
<dbReference type="PANTHER" id="PTHR46825">
    <property type="entry name" value="D-ALANYL-D-ALANINE-CARBOXYPEPTIDASE/ENDOPEPTIDASE AMPH"/>
    <property type="match status" value="1"/>
</dbReference>
<dbReference type="EMBL" id="CP032412">
    <property type="protein sequence ID" value="AYB47015.1"/>
    <property type="molecule type" value="Genomic_DNA"/>
</dbReference>